<feature type="transmembrane region" description="Helical" evidence="1">
    <location>
        <begin position="415"/>
        <end position="437"/>
    </location>
</feature>
<evidence type="ECO:0000313" key="3">
    <source>
        <dbReference type="EMBL" id="ORE03328.1"/>
    </source>
</evidence>
<dbReference type="Pfam" id="PF00650">
    <property type="entry name" value="CRAL_TRIO"/>
    <property type="match status" value="1"/>
</dbReference>
<dbReference type="Gene3D" id="3.40.525.10">
    <property type="entry name" value="CRAL-TRIO lipid binding domain"/>
    <property type="match status" value="1"/>
</dbReference>
<name>A0A1X0QUC9_RHIZD</name>
<dbReference type="SMART" id="SM00516">
    <property type="entry name" value="SEC14"/>
    <property type="match status" value="1"/>
</dbReference>
<dbReference type="SUPFAM" id="SSF46938">
    <property type="entry name" value="CRAL/TRIO N-terminal domain"/>
    <property type="match status" value="1"/>
</dbReference>
<dbReference type="VEuPathDB" id="FungiDB:BCV72DRAFT_279406"/>
<organism evidence="3">
    <name type="scientific">Rhizopus microsporus var. microsporus</name>
    <dbReference type="NCBI Taxonomy" id="86635"/>
    <lineage>
        <taxon>Eukaryota</taxon>
        <taxon>Fungi</taxon>
        <taxon>Fungi incertae sedis</taxon>
        <taxon>Mucoromycota</taxon>
        <taxon>Mucoromycotina</taxon>
        <taxon>Mucoromycetes</taxon>
        <taxon>Mucorales</taxon>
        <taxon>Mucorineae</taxon>
        <taxon>Rhizopodaceae</taxon>
        <taxon>Rhizopus</taxon>
    </lineage>
</organism>
<dbReference type="SUPFAM" id="SSF52087">
    <property type="entry name" value="CRAL/TRIO domain"/>
    <property type="match status" value="1"/>
</dbReference>
<reference evidence="3" key="1">
    <citation type="journal article" date="2016" name="Proc. Natl. Acad. Sci. U.S.A.">
        <title>Lipid metabolic changes in an early divergent fungus govern the establishment of a mutualistic symbiosis with endobacteria.</title>
        <authorList>
            <person name="Lastovetsky O.A."/>
            <person name="Gaspar M.L."/>
            <person name="Mondo S.J."/>
            <person name="LaButti K.M."/>
            <person name="Sandor L."/>
            <person name="Grigoriev I.V."/>
            <person name="Henry S.A."/>
            <person name="Pawlowska T.E."/>
        </authorList>
    </citation>
    <scope>NUCLEOTIDE SEQUENCE [LARGE SCALE GENOMIC DNA]</scope>
    <source>
        <strain evidence="3">ATCC 52814</strain>
    </source>
</reference>
<dbReference type="InterPro" id="IPR036273">
    <property type="entry name" value="CRAL/TRIO_N_dom_sf"/>
</dbReference>
<dbReference type="InterPro" id="IPR036865">
    <property type="entry name" value="CRAL-TRIO_dom_sf"/>
</dbReference>
<evidence type="ECO:0000259" key="2">
    <source>
        <dbReference type="PROSITE" id="PS50191"/>
    </source>
</evidence>
<accession>A0A1X0QUC9</accession>
<sequence>MDKRQAELHRLYKEHEYMIDNVRRTLKKEIATLVEEYDLTSEEANHLNEFIQDKATLFRYLRKNNFNVPTTLSLLLDTIKWRMHQEVDYSMLEHEFFTRPLVYFHKFDKYHRPILIVHLSQLPTLPSSSTDLVEYLSPLIMFVLETARKLVWNLCKQRIEVNGLSILETVVLIDFKNASSLPMDITLFKSLISLLRRYPGIIGTVYLLNFSWVYQGLWQMCKLVLSEEAKLKVNFPKLHELQELIEPKNILKVFGGQDPFEWSIEHDNYYQRFNLLSRCNSATSVYYDAPNGLLSRPSSAFSHYETPLGPLTPITSHSNLLFLSMQSANTSKIVNKLQDLFTTVPTSSTASSSLSSSGGDHQLGISPLVSKEKLTVVDNSSSIKKRKRWFTDTRLFVQYFGAKMIKKIIQYKSTFFYWILACILLRNGIQELLLLIISANKKKLIK</sequence>
<dbReference type="PANTHER" id="PTHR46590">
    <property type="entry name" value="PHOSPHATIDYLINOSITOL TRANSFER PROTEIN CSR1-RELATED"/>
    <property type="match status" value="1"/>
</dbReference>
<proteinExistence type="predicted"/>
<dbReference type="EMBL" id="KV922008">
    <property type="protein sequence ID" value="ORE03328.1"/>
    <property type="molecule type" value="Genomic_DNA"/>
</dbReference>
<evidence type="ECO:0000256" key="1">
    <source>
        <dbReference type="SAM" id="Phobius"/>
    </source>
</evidence>
<dbReference type="OrthoDB" id="75724at2759"/>
<dbReference type="InterPro" id="IPR052432">
    <property type="entry name" value="PITP/CRAL-TRIO"/>
</dbReference>
<dbReference type="PANTHER" id="PTHR46590:SF4">
    <property type="entry name" value="CRAL-TRIO DOMAIN-CONTAINING PROTEIN"/>
    <property type="match status" value="1"/>
</dbReference>
<keyword evidence="1" id="KW-1133">Transmembrane helix</keyword>
<keyword evidence="1" id="KW-0812">Transmembrane</keyword>
<keyword evidence="1" id="KW-0472">Membrane</keyword>
<dbReference type="CDD" id="cd00170">
    <property type="entry name" value="SEC14"/>
    <property type="match status" value="1"/>
</dbReference>
<gene>
    <name evidence="3" type="ORF">BCV72DRAFT_279406</name>
</gene>
<dbReference type="PROSITE" id="PS50191">
    <property type="entry name" value="CRAL_TRIO"/>
    <property type="match status" value="1"/>
</dbReference>
<protein>
    <submittedName>
        <fullName evidence="3">CRAL/TRIO domain-containing protein</fullName>
    </submittedName>
</protein>
<dbReference type="Proteomes" id="UP000242414">
    <property type="component" value="Unassembled WGS sequence"/>
</dbReference>
<dbReference type="AlphaFoldDB" id="A0A1X0QUC9"/>
<dbReference type="InterPro" id="IPR001251">
    <property type="entry name" value="CRAL-TRIO_dom"/>
</dbReference>
<feature type="domain" description="CRAL-TRIO" evidence="2">
    <location>
        <begin position="100"/>
        <end position="262"/>
    </location>
</feature>